<feature type="region of interest" description="Disordered" evidence="1">
    <location>
        <begin position="630"/>
        <end position="661"/>
    </location>
</feature>
<feature type="compositionally biased region" description="Basic and acidic residues" evidence="1">
    <location>
        <begin position="652"/>
        <end position="661"/>
    </location>
</feature>
<proteinExistence type="predicted"/>
<dbReference type="OrthoDB" id="5348404at2759"/>
<feature type="region of interest" description="Disordered" evidence="1">
    <location>
        <begin position="166"/>
        <end position="233"/>
    </location>
</feature>
<feature type="compositionally biased region" description="Polar residues" evidence="1">
    <location>
        <begin position="138"/>
        <end position="147"/>
    </location>
</feature>
<organism evidence="3 4">
    <name type="scientific">Glutinoglossum americanum</name>
    <dbReference type="NCBI Taxonomy" id="1670608"/>
    <lineage>
        <taxon>Eukaryota</taxon>
        <taxon>Fungi</taxon>
        <taxon>Dikarya</taxon>
        <taxon>Ascomycota</taxon>
        <taxon>Pezizomycotina</taxon>
        <taxon>Geoglossomycetes</taxon>
        <taxon>Geoglossales</taxon>
        <taxon>Geoglossaceae</taxon>
        <taxon>Glutinoglossum</taxon>
    </lineage>
</organism>
<feature type="region of interest" description="Disordered" evidence="1">
    <location>
        <begin position="66"/>
        <end position="148"/>
    </location>
</feature>
<feature type="region of interest" description="Disordered" evidence="1">
    <location>
        <begin position="279"/>
        <end position="356"/>
    </location>
</feature>
<dbReference type="Gene3D" id="1.10.720.30">
    <property type="entry name" value="SAP domain"/>
    <property type="match status" value="1"/>
</dbReference>
<dbReference type="InterPro" id="IPR034257">
    <property type="entry name" value="Acinus_RRM"/>
</dbReference>
<evidence type="ECO:0000256" key="1">
    <source>
        <dbReference type="SAM" id="MobiDB-lite"/>
    </source>
</evidence>
<name>A0A9P8IH33_9PEZI</name>
<feature type="compositionally biased region" description="Basic and acidic residues" evidence="1">
    <location>
        <begin position="281"/>
        <end position="293"/>
    </location>
</feature>
<accession>A0A9P8IH33</accession>
<dbReference type="Pfam" id="PF02037">
    <property type="entry name" value="SAP"/>
    <property type="match status" value="1"/>
</dbReference>
<protein>
    <recommendedName>
        <fullName evidence="2">SAP domain-containing protein</fullName>
    </recommendedName>
</protein>
<reference evidence="3" key="1">
    <citation type="submission" date="2021-03" db="EMBL/GenBank/DDBJ databases">
        <title>Comparative genomics and phylogenomic investigation of the class Geoglossomycetes provide insights into ecological specialization and systematics.</title>
        <authorList>
            <person name="Melie T."/>
            <person name="Pirro S."/>
            <person name="Miller A.N."/>
            <person name="Quandt A."/>
        </authorList>
    </citation>
    <scope>NUCLEOTIDE SEQUENCE</scope>
    <source>
        <strain evidence="3">GBOQ0MN5Z8</strain>
    </source>
</reference>
<sequence length="661" mass="71484">MTNYSDLKVVELKAELKKRGLPQTGLKQILVERLEAAENEASKLRDPHSLLETAASEPAEAHLAIDTIAPTTSVATEPEARNPDDGSTALELRESDERPIISEETVKDVDSSTMDEADGPIPKSMTSSEAADTPMIDSPQTLVQSPGTGEILESNRLDDESAIVSGDHLGEHRGQDTETPTKRQEELSMMKDDDSVNEGASMQPCGAKSPVADDARKRKRWSQSPPTSGAEIAKKARLEGASVALLGELKPTDEPNGVDMCPSVGGAMDISIAEAELTAVRPEEAGNTREGEALRSPTPPHSPLAPKRTVSNNKGGRFKDLFSSAGGVDKEFSRGRSPNNRPSDHEIDDGEDHDITPALHSATSALYIRNFMRPLHPPSLKEHLISLATPPSSSPNPEILGDFYLDPIRTHCLAVFANIAAASRVRSALHNRVWPNERTRKPLWADFVPENKVRDWIELEQSTAGSGARNADRKRWEVVYETVGGEEGYHNVQAVLREVGAGGQAQNSSGGIHGMQGVPLGPRGSAFAFTGSRHAGLSQAAMTASRPANSGFSALDSLFKSTAAKPKLYFLPVSKELAERRLGMLADARRSRGRGSRSRGGGRLHNEQRRYTFEDGDLLVDGGPDLRAGWRGGGSDNYSGGGRPRVQYAPRLHLEDRRGRW</sequence>
<dbReference type="EMBL" id="JAGHQL010000016">
    <property type="protein sequence ID" value="KAH0544598.1"/>
    <property type="molecule type" value="Genomic_DNA"/>
</dbReference>
<feature type="compositionally biased region" description="Basic residues" evidence="1">
    <location>
        <begin position="591"/>
        <end position="602"/>
    </location>
</feature>
<evidence type="ECO:0000259" key="2">
    <source>
        <dbReference type="PROSITE" id="PS50800"/>
    </source>
</evidence>
<comment type="caution">
    <text evidence="3">The sequence shown here is derived from an EMBL/GenBank/DDBJ whole genome shotgun (WGS) entry which is preliminary data.</text>
</comment>
<dbReference type="PANTHER" id="PTHR47031">
    <property type="entry name" value="SAP DNA-BINDING DOMAIN-CONTAINING PROTEIN"/>
    <property type="match status" value="1"/>
</dbReference>
<dbReference type="CDD" id="cd12432">
    <property type="entry name" value="RRM_ACINU"/>
    <property type="match status" value="1"/>
</dbReference>
<dbReference type="InterPro" id="IPR036361">
    <property type="entry name" value="SAP_dom_sf"/>
</dbReference>
<feature type="compositionally biased region" description="Basic and acidic residues" evidence="1">
    <location>
        <begin position="168"/>
        <end position="194"/>
    </location>
</feature>
<feature type="compositionally biased region" description="Basic and acidic residues" evidence="1">
    <location>
        <begin position="91"/>
        <end position="110"/>
    </location>
</feature>
<gene>
    <name evidence="3" type="ORF">FGG08_001247</name>
</gene>
<dbReference type="InterPro" id="IPR003034">
    <property type="entry name" value="SAP_dom"/>
</dbReference>
<evidence type="ECO:0000313" key="4">
    <source>
        <dbReference type="Proteomes" id="UP000698800"/>
    </source>
</evidence>
<keyword evidence="4" id="KW-1185">Reference proteome</keyword>
<dbReference type="Proteomes" id="UP000698800">
    <property type="component" value="Unassembled WGS sequence"/>
</dbReference>
<feature type="compositionally biased region" description="Gly residues" evidence="1">
    <location>
        <begin position="630"/>
        <end position="643"/>
    </location>
</feature>
<dbReference type="AlphaFoldDB" id="A0A9P8IH33"/>
<feature type="region of interest" description="Disordered" evidence="1">
    <location>
        <begin position="588"/>
        <end position="608"/>
    </location>
</feature>
<dbReference type="PROSITE" id="PS50800">
    <property type="entry name" value="SAP"/>
    <property type="match status" value="1"/>
</dbReference>
<feature type="domain" description="SAP" evidence="2">
    <location>
        <begin position="4"/>
        <end position="38"/>
    </location>
</feature>
<dbReference type="SMART" id="SM00513">
    <property type="entry name" value="SAP"/>
    <property type="match status" value="1"/>
</dbReference>
<dbReference type="SUPFAM" id="SSF68906">
    <property type="entry name" value="SAP domain"/>
    <property type="match status" value="1"/>
</dbReference>
<evidence type="ECO:0000313" key="3">
    <source>
        <dbReference type="EMBL" id="KAH0544598.1"/>
    </source>
</evidence>
<dbReference type="PANTHER" id="PTHR47031:SF3">
    <property type="entry name" value="SAP DOMAIN-CONTAINING PROTEIN"/>
    <property type="match status" value="1"/>
</dbReference>